<keyword evidence="9" id="KW-1185">Reference proteome</keyword>
<dbReference type="GO" id="GO:0016020">
    <property type="term" value="C:membrane"/>
    <property type="evidence" value="ECO:0007669"/>
    <property type="project" value="UniProtKB-SubCell"/>
</dbReference>
<comment type="subcellular location">
    <subcellularLocation>
        <location evidence="1">Membrane</location>
    </subcellularLocation>
</comment>
<protein>
    <submittedName>
        <fullName evidence="8">G-protein coupled receptor activity protein</fullName>
    </submittedName>
</protein>
<gene>
    <name evidence="8" type="primary">GPRNNA1</name>
    <name evidence="8" type="ORF">SK128_017430</name>
</gene>
<dbReference type="EMBL" id="JAXCGZ010000016">
    <property type="protein sequence ID" value="KAK7087045.1"/>
    <property type="molecule type" value="Genomic_DNA"/>
</dbReference>
<keyword evidence="5 6" id="KW-0472">Membrane</keyword>
<accession>A0AAN9AHI6</accession>
<dbReference type="Pfam" id="PF00001">
    <property type="entry name" value="7tm_1"/>
    <property type="match status" value="1"/>
</dbReference>
<dbReference type="SUPFAM" id="SSF81321">
    <property type="entry name" value="Family A G protein-coupled receptor-like"/>
    <property type="match status" value="1"/>
</dbReference>
<keyword evidence="3 6" id="KW-0812">Transmembrane</keyword>
<dbReference type="AlphaFoldDB" id="A0AAN9AHI6"/>
<evidence type="ECO:0000256" key="1">
    <source>
        <dbReference type="ARBA" id="ARBA00004370"/>
    </source>
</evidence>
<proteinExistence type="inferred from homology"/>
<dbReference type="GO" id="GO:0004930">
    <property type="term" value="F:G protein-coupled receptor activity"/>
    <property type="evidence" value="ECO:0007669"/>
    <property type="project" value="InterPro"/>
</dbReference>
<reference evidence="8 9" key="1">
    <citation type="submission" date="2023-11" db="EMBL/GenBank/DDBJ databases">
        <title>Halocaridina rubra genome assembly.</title>
        <authorList>
            <person name="Smith C."/>
        </authorList>
    </citation>
    <scope>NUCLEOTIDE SEQUENCE [LARGE SCALE GENOMIC DNA]</scope>
    <source>
        <strain evidence="8">EP-1</strain>
        <tissue evidence="8">Whole</tissue>
    </source>
</reference>
<feature type="transmembrane region" description="Helical" evidence="6">
    <location>
        <begin position="70"/>
        <end position="95"/>
    </location>
</feature>
<dbReference type="InterPro" id="IPR017452">
    <property type="entry name" value="GPCR_Rhodpsn_7TM"/>
</dbReference>
<keyword evidence="4 6" id="KW-1133">Transmembrane helix</keyword>
<feature type="transmembrane region" description="Helical" evidence="6">
    <location>
        <begin position="152"/>
        <end position="173"/>
    </location>
</feature>
<evidence type="ECO:0000256" key="3">
    <source>
        <dbReference type="ARBA" id="ARBA00022692"/>
    </source>
</evidence>
<evidence type="ECO:0000313" key="8">
    <source>
        <dbReference type="EMBL" id="KAK7087045.1"/>
    </source>
</evidence>
<dbReference type="PRINTS" id="PR00237">
    <property type="entry name" value="GPCRRHODOPSN"/>
</dbReference>
<feature type="transmembrane region" description="Helical" evidence="6">
    <location>
        <begin position="292"/>
        <end position="318"/>
    </location>
</feature>
<evidence type="ECO:0000313" key="9">
    <source>
        <dbReference type="Proteomes" id="UP001381693"/>
    </source>
</evidence>
<evidence type="ECO:0000256" key="5">
    <source>
        <dbReference type="ARBA" id="ARBA00023136"/>
    </source>
</evidence>
<evidence type="ECO:0000256" key="4">
    <source>
        <dbReference type="ARBA" id="ARBA00022989"/>
    </source>
</evidence>
<feature type="transmembrane region" description="Helical" evidence="6">
    <location>
        <begin position="330"/>
        <end position="350"/>
    </location>
</feature>
<dbReference type="InterPro" id="IPR000276">
    <property type="entry name" value="GPCR_Rhodpsn"/>
</dbReference>
<evidence type="ECO:0000256" key="2">
    <source>
        <dbReference type="ARBA" id="ARBA00010663"/>
    </source>
</evidence>
<sequence length="457" mass="51751">MPDNISSVWDYDVSMDPILAVDTTEQSIIMDTTVNYPENQTYQATIDNMCLETYNSFNNGTETSSKLFRFVMYGVFLTIIGLLGLAGNIISITILSRPKMRSSINCCLIGLTSFDMIVTSTSILMFAIPEITEFTGTLAWYSNGVYQRVTPVVYALGLTAQTGSVYLTVTVTMERYVAVCRPLRARSLCTYGRAKIYVVAVALFSVLYNLPRFWEVTYQECIMPDDRFVIVVPSSLRQNPFYIQIYIMWMYLLIMYLVPFLSLLIFNSFIYKEVRAANHERQRLSRLERKEIGLAVMLLVVVTVFFLCNVLAFILNVLELLDISVDNLTITSNLLVTVNSSVNFIIYCIFGQKFRKLFLKMFCSQILPHCTGREASLGDSAIFVNNSVYGESRGLTNGGATETIRLTSWSGHRHSNCLYKRDSLLGPPCASNASTRLLKRGMHFQNPELQPSNQEFN</sequence>
<comment type="caution">
    <text evidence="8">The sequence shown here is derived from an EMBL/GenBank/DDBJ whole genome shotgun (WGS) entry which is preliminary data.</text>
</comment>
<name>A0AAN9AHI6_HALRR</name>
<evidence type="ECO:0000259" key="7">
    <source>
        <dbReference type="PROSITE" id="PS50262"/>
    </source>
</evidence>
<comment type="similarity">
    <text evidence="2">Belongs to the G-protein coupled receptor 1 family.</text>
</comment>
<keyword evidence="8" id="KW-0675">Receptor</keyword>
<dbReference type="PANTHER" id="PTHR46641:SF2">
    <property type="entry name" value="FMRFAMIDE RECEPTOR"/>
    <property type="match status" value="1"/>
</dbReference>
<dbReference type="InterPro" id="IPR052954">
    <property type="entry name" value="GPCR-Ligand_Int"/>
</dbReference>
<dbReference type="CDD" id="cd14978">
    <property type="entry name" value="7tmA_FMRFamide_R-like"/>
    <property type="match status" value="1"/>
</dbReference>
<feature type="domain" description="G-protein coupled receptors family 1 profile" evidence="7">
    <location>
        <begin position="87"/>
        <end position="347"/>
    </location>
</feature>
<feature type="transmembrane region" description="Helical" evidence="6">
    <location>
        <begin position="194"/>
        <end position="210"/>
    </location>
</feature>
<organism evidence="8 9">
    <name type="scientific">Halocaridina rubra</name>
    <name type="common">Hawaiian red shrimp</name>
    <dbReference type="NCBI Taxonomy" id="373956"/>
    <lineage>
        <taxon>Eukaryota</taxon>
        <taxon>Metazoa</taxon>
        <taxon>Ecdysozoa</taxon>
        <taxon>Arthropoda</taxon>
        <taxon>Crustacea</taxon>
        <taxon>Multicrustacea</taxon>
        <taxon>Malacostraca</taxon>
        <taxon>Eumalacostraca</taxon>
        <taxon>Eucarida</taxon>
        <taxon>Decapoda</taxon>
        <taxon>Pleocyemata</taxon>
        <taxon>Caridea</taxon>
        <taxon>Atyoidea</taxon>
        <taxon>Atyidae</taxon>
        <taxon>Halocaridina</taxon>
    </lineage>
</organism>
<dbReference type="PROSITE" id="PS50262">
    <property type="entry name" value="G_PROTEIN_RECEP_F1_2"/>
    <property type="match status" value="1"/>
</dbReference>
<dbReference type="Gene3D" id="1.20.1070.10">
    <property type="entry name" value="Rhodopsin 7-helix transmembrane proteins"/>
    <property type="match status" value="1"/>
</dbReference>
<evidence type="ECO:0000256" key="6">
    <source>
        <dbReference type="SAM" id="Phobius"/>
    </source>
</evidence>
<feature type="transmembrane region" description="Helical" evidence="6">
    <location>
        <begin position="107"/>
        <end position="128"/>
    </location>
</feature>
<feature type="transmembrane region" description="Helical" evidence="6">
    <location>
        <begin position="246"/>
        <end position="271"/>
    </location>
</feature>
<dbReference type="PANTHER" id="PTHR46641">
    <property type="entry name" value="FMRFAMIDE RECEPTOR-RELATED"/>
    <property type="match status" value="1"/>
</dbReference>
<dbReference type="Proteomes" id="UP001381693">
    <property type="component" value="Unassembled WGS sequence"/>
</dbReference>